<accession>A0ABV2TPI5</accession>
<keyword evidence="1" id="KW-0812">Transmembrane</keyword>
<evidence type="ECO:0000256" key="1">
    <source>
        <dbReference type="SAM" id="Phobius"/>
    </source>
</evidence>
<keyword evidence="3" id="KW-1185">Reference proteome</keyword>
<dbReference type="Pfam" id="PF07254">
    <property type="entry name" value="Cpta_toxin"/>
    <property type="match status" value="1"/>
</dbReference>
<keyword evidence="1" id="KW-1133">Transmembrane helix</keyword>
<feature type="transmembrane region" description="Helical" evidence="1">
    <location>
        <begin position="7"/>
        <end position="25"/>
    </location>
</feature>
<organism evidence="2 3">
    <name type="scientific">Uliginosibacterium flavum</name>
    <dbReference type="NCBI Taxonomy" id="1396831"/>
    <lineage>
        <taxon>Bacteria</taxon>
        <taxon>Pseudomonadati</taxon>
        <taxon>Pseudomonadota</taxon>
        <taxon>Betaproteobacteria</taxon>
        <taxon>Rhodocyclales</taxon>
        <taxon>Zoogloeaceae</taxon>
        <taxon>Uliginosibacterium</taxon>
    </lineage>
</organism>
<name>A0ABV2TPI5_9RHOO</name>
<dbReference type="RefSeq" id="WP_354601897.1">
    <property type="nucleotide sequence ID" value="NZ_JBEWZI010000017.1"/>
</dbReference>
<keyword evidence="1" id="KW-0472">Membrane</keyword>
<evidence type="ECO:0000313" key="3">
    <source>
        <dbReference type="Proteomes" id="UP001549691"/>
    </source>
</evidence>
<reference evidence="2 3" key="1">
    <citation type="submission" date="2024-07" db="EMBL/GenBank/DDBJ databases">
        <title>Uliginosibacterium flavum JJ3220;KACC:17644.</title>
        <authorList>
            <person name="Kim M.K."/>
        </authorList>
    </citation>
    <scope>NUCLEOTIDE SEQUENCE [LARGE SCALE GENOMIC DNA]</scope>
    <source>
        <strain evidence="2 3">KACC:17644</strain>
    </source>
</reference>
<protein>
    <submittedName>
        <fullName evidence="2">Protein YgfX</fullName>
    </submittedName>
</protein>
<dbReference type="InterPro" id="IPR009883">
    <property type="entry name" value="YgfX"/>
</dbReference>
<comment type="caution">
    <text evidence="2">The sequence shown here is derived from an EMBL/GenBank/DDBJ whole genome shotgun (WGS) entry which is preliminary data.</text>
</comment>
<gene>
    <name evidence="2" type="ORF">ABXR19_14720</name>
</gene>
<proteinExistence type="predicted"/>
<dbReference type="EMBL" id="JBEWZI010000017">
    <property type="protein sequence ID" value="MET7015438.1"/>
    <property type="molecule type" value="Genomic_DNA"/>
</dbReference>
<sequence>MSAPLSFSLRISVSLAFMVVLAHLLPGLCVWSPNVSVWLRGVMLGVLACSAGWQYWRIRRLRGVRLEWMVSGEAWLQTPRGRLQIEVLADSLDFDWLLVLHWRELESSREGRAALTRDAFSAEHWRVLRRRLRWSLAQEDSPGRR</sequence>
<feature type="transmembrane region" description="Helical" evidence="1">
    <location>
        <begin position="37"/>
        <end position="56"/>
    </location>
</feature>
<evidence type="ECO:0000313" key="2">
    <source>
        <dbReference type="EMBL" id="MET7015438.1"/>
    </source>
</evidence>
<dbReference type="Proteomes" id="UP001549691">
    <property type="component" value="Unassembled WGS sequence"/>
</dbReference>